<feature type="compositionally biased region" description="Basic and acidic residues" evidence="1">
    <location>
        <begin position="522"/>
        <end position="539"/>
    </location>
</feature>
<comment type="caution">
    <text evidence="2">The sequence shown here is derived from an EMBL/GenBank/DDBJ whole genome shotgun (WGS) entry which is preliminary data.</text>
</comment>
<sequence>MKRQERSPSPMPVVPRRPRSVLRTRAGDAWYEAAKRPRLGNGQAAPGRRQSSQAAALDLESDRELDVAEALFDLANVAVAFSEQPEDSDEAQLPHGRSPDGSFQRDNRNRRQPASGRRYSSDDPSPQAARTKPHHPQAAAQASRGFSRHPKQLAASTTSHRGRGRPSYASGAALRDGSMDEQPSTAGPVAVKANRPIAGVELEQGRSLAGMESNSGQPSRSNAGISNAGGIAAFFPSSNLRGGPFTEAGAMGLPGHVEGEGDAHTSAGAGSMLRRPLKHCALHVYIAQFIHHHTHRSKAKEEDLNRAGGFPYPHLTHNQTANTFPNGYNPQAAGMSQSSLLALAHHHHQQQQQQQAAFGAGMAGNPAGQHPAASRMMATAALTAALGGAGPHQYASLMNSHGLPLMQAPGPGFPFLAGMPGGHLGNSAQHPFAHHPPPHALPPGVTPQHMASIAAMQGLFPPPGAPPPGLPLSLAAAFQQSGALGVSGPLPVGAGALGFRAQGMERQLLPKVEVQQPQLEVQGEHSPRADTANHMHEHNNANSNSSNPGAPQRSSMPSNATANNLKGDPDASNHGDSANGNHKIVIGNGTTPNGVHSNKAPLPIKSLWAFPQA</sequence>
<keyword evidence="3" id="KW-1185">Reference proteome</keyword>
<accession>A0AAW1NX09</accession>
<dbReference type="Proteomes" id="UP001465755">
    <property type="component" value="Unassembled WGS sequence"/>
</dbReference>
<reference evidence="2 3" key="1">
    <citation type="journal article" date="2024" name="Nat. Commun.">
        <title>Phylogenomics reveals the evolutionary origins of lichenization in chlorophyte algae.</title>
        <authorList>
            <person name="Puginier C."/>
            <person name="Libourel C."/>
            <person name="Otte J."/>
            <person name="Skaloud P."/>
            <person name="Haon M."/>
            <person name="Grisel S."/>
            <person name="Petersen M."/>
            <person name="Berrin J.G."/>
            <person name="Delaux P.M."/>
            <person name="Dal Grande F."/>
            <person name="Keller J."/>
        </authorList>
    </citation>
    <scope>NUCLEOTIDE SEQUENCE [LARGE SCALE GENOMIC DNA]</scope>
    <source>
        <strain evidence="2 3">SAG 2036</strain>
    </source>
</reference>
<evidence type="ECO:0000256" key="1">
    <source>
        <dbReference type="SAM" id="MobiDB-lite"/>
    </source>
</evidence>
<feature type="region of interest" description="Disordered" evidence="1">
    <location>
        <begin position="297"/>
        <end position="331"/>
    </location>
</feature>
<feature type="region of interest" description="Disordered" evidence="1">
    <location>
        <begin position="82"/>
        <end position="193"/>
    </location>
</feature>
<dbReference type="AlphaFoldDB" id="A0AAW1NX09"/>
<proteinExistence type="predicted"/>
<feature type="compositionally biased region" description="Polar residues" evidence="1">
    <location>
        <begin position="316"/>
        <end position="329"/>
    </location>
</feature>
<gene>
    <name evidence="2" type="ORF">WJX73_006149</name>
</gene>
<name>A0AAW1NX09_9CHLO</name>
<feature type="region of interest" description="Disordered" evidence="1">
    <location>
        <begin position="518"/>
        <end position="613"/>
    </location>
</feature>
<evidence type="ECO:0000313" key="2">
    <source>
        <dbReference type="EMBL" id="KAK9800797.1"/>
    </source>
</evidence>
<protein>
    <submittedName>
        <fullName evidence="2">Uncharacterized protein</fullName>
    </submittedName>
</protein>
<dbReference type="EMBL" id="JALJOQ010000080">
    <property type="protein sequence ID" value="KAK9800797.1"/>
    <property type="molecule type" value="Genomic_DNA"/>
</dbReference>
<organism evidence="2 3">
    <name type="scientific">Symbiochloris irregularis</name>
    <dbReference type="NCBI Taxonomy" id="706552"/>
    <lineage>
        <taxon>Eukaryota</taxon>
        <taxon>Viridiplantae</taxon>
        <taxon>Chlorophyta</taxon>
        <taxon>core chlorophytes</taxon>
        <taxon>Trebouxiophyceae</taxon>
        <taxon>Trebouxiales</taxon>
        <taxon>Trebouxiaceae</taxon>
        <taxon>Symbiochloris</taxon>
    </lineage>
</organism>
<feature type="region of interest" description="Disordered" evidence="1">
    <location>
        <begin position="343"/>
        <end position="374"/>
    </location>
</feature>
<feature type="region of interest" description="Disordered" evidence="1">
    <location>
        <begin position="1"/>
        <end position="61"/>
    </location>
</feature>
<feature type="compositionally biased region" description="Polar residues" evidence="1">
    <location>
        <begin position="548"/>
        <end position="564"/>
    </location>
</feature>
<evidence type="ECO:0000313" key="3">
    <source>
        <dbReference type="Proteomes" id="UP001465755"/>
    </source>
</evidence>